<keyword evidence="3" id="KW-1185">Reference proteome</keyword>
<evidence type="ECO:0000313" key="3">
    <source>
        <dbReference type="Proteomes" id="UP000236630"/>
    </source>
</evidence>
<organism evidence="2 3">
    <name type="scientific">Citrus unshiu</name>
    <name type="common">Satsuma mandarin</name>
    <name type="synonym">Citrus nobilis var. unshiu</name>
    <dbReference type="NCBI Taxonomy" id="55188"/>
    <lineage>
        <taxon>Eukaryota</taxon>
        <taxon>Viridiplantae</taxon>
        <taxon>Streptophyta</taxon>
        <taxon>Embryophyta</taxon>
        <taxon>Tracheophyta</taxon>
        <taxon>Spermatophyta</taxon>
        <taxon>Magnoliopsida</taxon>
        <taxon>eudicotyledons</taxon>
        <taxon>Gunneridae</taxon>
        <taxon>Pentapetalae</taxon>
        <taxon>rosids</taxon>
        <taxon>malvids</taxon>
        <taxon>Sapindales</taxon>
        <taxon>Rutaceae</taxon>
        <taxon>Aurantioideae</taxon>
        <taxon>Citrus</taxon>
    </lineage>
</organism>
<dbReference type="AlphaFoldDB" id="A0A2H5Q1C1"/>
<dbReference type="EMBL" id="BDQV01000183">
    <property type="protein sequence ID" value="GAY58439.1"/>
    <property type="molecule type" value="Genomic_DNA"/>
</dbReference>
<feature type="compositionally biased region" description="Polar residues" evidence="1">
    <location>
        <begin position="16"/>
        <end position="38"/>
    </location>
</feature>
<protein>
    <submittedName>
        <fullName evidence="2">Uncharacterized protein</fullName>
    </submittedName>
</protein>
<feature type="compositionally biased region" description="Basic and acidic residues" evidence="1">
    <location>
        <begin position="71"/>
        <end position="81"/>
    </location>
</feature>
<sequence>MPSSPPRGITLAKWYEQNTDNEPSTNMGRPETSTSQKNILIRDIYRADTHPPKSGNTIPQNHDSCTFPRTVEGDARSHVCP</sequence>
<feature type="region of interest" description="Disordered" evidence="1">
    <location>
        <begin position="1"/>
        <end position="81"/>
    </location>
</feature>
<accession>A0A2H5Q1C1</accession>
<comment type="caution">
    <text evidence="2">The sequence shown here is derived from an EMBL/GenBank/DDBJ whole genome shotgun (WGS) entry which is preliminary data.</text>
</comment>
<name>A0A2H5Q1C1_CITUN</name>
<evidence type="ECO:0000313" key="2">
    <source>
        <dbReference type="EMBL" id="GAY58439.1"/>
    </source>
</evidence>
<proteinExistence type="predicted"/>
<feature type="compositionally biased region" description="Polar residues" evidence="1">
    <location>
        <begin position="54"/>
        <end position="64"/>
    </location>
</feature>
<evidence type="ECO:0000256" key="1">
    <source>
        <dbReference type="SAM" id="MobiDB-lite"/>
    </source>
</evidence>
<reference evidence="2 3" key="1">
    <citation type="journal article" date="2017" name="Front. Genet.">
        <title>Draft sequencing of the heterozygous diploid genome of Satsuma (Citrus unshiu Marc.) using a hybrid assembly approach.</title>
        <authorList>
            <person name="Shimizu T."/>
            <person name="Tanizawa Y."/>
            <person name="Mochizuki T."/>
            <person name="Nagasaki H."/>
            <person name="Yoshioka T."/>
            <person name="Toyoda A."/>
            <person name="Fujiyama A."/>
            <person name="Kaminuma E."/>
            <person name="Nakamura Y."/>
        </authorList>
    </citation>
    <scope>NUCLEOTIDE SEQUENCE [LARGE SCALE GENOMIC DNA]</scope>
    <source>
        <strain evidence="3">cv. Miyagawa wase</strain>
    </source>
</reference>
<dbReference type="Proteomes" id="UP000236630">
    <property type="component" value="Unassembled WGS sequence"/>
</dbReference>
<gene>
    <name evidence="2" type="ORF">CUMW_186990</name>
</gene>